<dbReference type="InterPro" id="IPR050445">
    <property type="entry name" value="Bact_polysacc_biosynth/exp"/>
</dbReference>
<feature type="domain" description="Polysaccharide chain length determinant N-terminal" evidence="9">
    <location>
        <begin position="12"/>
        <end position="107"/>
    </location>
</feature>
<reference evidence="10 11" key="1">
    <citation type="journal article" date="2015" name="Antonie Van Leeuwenhoek">
        <title>Oricola cellulosilytica gen. nov., sp. nov., a cellulose-degrading bacterium of the family Phyllobacteriaceae isolated from surface seashore water, and emended descriptions of Mesorhizobium loti and Phyllobacterium myrsinacearum.</title>
        <authorList>
            <person name="Hameed A."/>
            <person name="Shahina M."/>
            <person name="Lai W.A."/>
            <person name="Lin S.Y."/>
            <person name="Young L.S."/>
            <person name="Liu Y.C."/>
            <person name="Hsu Y.H."/>
            <person name="Young C.C."/>
        </authorList>
    </citation>
    <scope>NUCLEOTIDE SEQUENCE [LARGE SCALE GENOMIC DNA]</scope>
    <source>
        <strain evidence="10 11">KCTC 52183</strain>
    </source>
</reference>
<evidence type="ECO:0000313" key="11">
    <source>
        <dbReference type="Proteomes" id="UP000291301"/>
    </source>
</evidence>
<feature type="transmembrane region" description="Helical" evidence="8">
    <location>
        <begin position="27"/>
        <end position="47"/>
    </location>
</feature>
<evidence type="ECO:0000256" key="3">
    <source>
        <dbReference type="ARBA" id="ARBA00022692"/>
    </source>
</evidence>
<dbReference type="GO" id="GO:0004713">
    <property type="term" value="F:protein tyrosine kinase activity"/>
    <property type="evidence" value="ECO:0007669"/>
    <property type="project" value="TreeGrafter"/>
</dbReference>
<name>A0A4R0PAY0_9HYPH</name>
<feature type="coiled-coil region" evidence="6">
    <location>
        <begin position="294"/>
        <end position="402"/>
    </location>
</feature>
<keyword evidence="5 8" id="KW-0472">Membrane</keyword>
<dbReference type="Gene3D" id="3.40.50.300">
    <property type="entry name" value="P-loop containing nucleotide triphosphate hydrolases"/>
    <property type="match status" value="1"/>
</dbReference>
<dbReference type="PANTHER" id="PTHR32309">
    <property type="entry name" value="TYROSINE-PROTEIN KINASE"/>
    <property type="match status" value="1"/>
</dbReference>
<dbReference type="SUPFAM" id="SSF52540">
    <property type="entry name" value="P-loop containing nucleoside triphosphate hydrolases"/>
    <property type="match status" value="1"/>
</dbReference>
<dbReference type="InterPro" id="IPR027417">
    <property type="entry name" value="P-loop_NTPase"/>
</dbReference>
<evidence type="ECO:0000256" key="2">
    <source>
        <dbReference type="ARBA" id="ARBA00022475"/>
    </source>
</evidence>
<evidence type="ECO:0000256" key="7">
    <source>
        <dbReference type="SAM" id="MobiDB-lite"/>
    </source>
</evidence>
<dbReference type="InterPro" id="IPR003856">
    <property type="entry name" value="LPS_length_determ_N"/>
</dbReference>
<evidence type="ECO:0000256" key="8">
    <source>
        <dbReference type="SAM" id="Phobius"/>
    </source>
</evidence>
<sequence length="713" mass="76006">MSQLDYRPQDADIDIGRIFAALWRDKVRILLGTLVLTVLVVALLSMVTPKYEADARLLIQSSESIFTRPERDGGNAPDASLLDQEGVASQVEILSSSDLLIQVANELDLKKLSEFDAAPAMSGLERGLVALGMLSDPALVPPEKRVLDAVRERLEVYAVPDSRVIVIGFRSQDKELAARFPNALAEAYLALESRNELASTGRAATYLASEIEELQRSVREAEAAVAAFRSSSDLLIGQNDSILATQQLTELASELSRVRAARASAEARARSVKAALDNGGSLDAIPEVVESALIARLREREIALNAEIAELSTTLLPGHPRIQGLRSQLEDLSRQIRAEGRKVLVGLQNAAEIARSRENELMADLNELKAASGSASEREVELRALEREADSQRALLESYLVRFREAQSRDEGQYAPAKARLISRAIVPVEPAFPKMTPMAAAAFFVSLLIMILSTVVRELATGRAFVPAVPAEVAFRAGPMAAVEIDDRPPTPGPDDTPATGPDPVESASGANDNYDISALAGRLIDTGADRAIIVSPEGDAAAGASVGVARALADDGLRTILVDLTGNGAASRRMLEDANCPGITDLLASSSSYSDVIYPDFLTNAHVVPTGTADPVRAMRAADRLPIILDALMSAYDIVVVECGPTDAAGLKRLAGEGTQVALSVVDATAPEIMNTAGNLVDGGYDDLILVAAGSEEHDPYEPEPRRAYAR</sequence>
<keyword evidence="6" id="KW-0175">Coiled coil</keyword>
<comment type="subcellular location">
    <subcellularLocation>
        <location evidence="1">Cell membrane</location>
        <topology evidence="1">Multi-pass membrane protein</topology>
    </subcellularLocation>
</comment>
<dbReference type="Pfam" id="PF02706">
    <property type="entry name" value="Wzz"/>
    <property type="match status" value="1"/>
</dbReference>
<keyword evidence="3 8" id="KW-0812">Transmembrane</keyword>
<organism evidence="10 11">
    <name type="scientific">Oricola cellulosilytica</name>
    <dbReference type="NCBI Taxonomy" id="1429082"/>
    <lineage>
        <taxon>Bacteria</taxon>
        <taxon>Pseudomonadati</taxon>
        <taxon>Pseudomonadota</taxon>
        <taxon>Alphaproteobacteria</taxon>
        <taxon>Hyphomicrobiales</taxon>
        <taxon>Ahrensiaceae</taxon>
        <taxon>Oricola</taxon>
    </lineage>
</organism>
<evidence type="ECO:0000313" key="10">
    <source>
        <dbReference type="EMBL" id="TCD14402.1"/>
    </source>
</evidence>
<keyword evidence="11" id="KW-1185">Reference proteome</keyword>
<dbReference type="GO" id="GO:0005886">
    <property type="term" value="C:plasma membrane"/>
    <property type="evidence" value="ECO:0007669"/>
    <property type="project" value="UniProtKB-SubCell"/>
</dbReference>
<dbReference type="Proteomes" id="UP000291301">
    <property type="component" value="Unassembled WGS sequence"/>
</dbReference>
<dbReference type="EMBL" id="SJST01000003">
    <property type="protein sequence ID" value="TCD14402.1"/>
    <property type="molecule type" value="Genomic_DNA"/>
</dbReference>
<proteinExistence type="predicted"/>
<evidence type="ECO:0000256" key="5">
    <source>
        <dbReference type="ARBA" id="ARBA00023136"/>
    </source>
</evidence>
<dbReference type="PANTHER" id="PTHR32309:SF13">
    <property type="entry name" value="FERRIC ENTEROBACTIN TRANSPORT PROTEIN FEPE"/>
    <property type="match status" value="1"/>
</dbReference>
<feature type="coiled-coil region" evidence="6">
    <location>
        <begin position="204"/>
        <end position="268"/>
    </location>
</feature>
<dbReference type="RefSeq" id="WP_131568388.1">
    <property type="nucleotide sequence ID" value="NZ_JAINFK010000002.1"/>
</dbReference>
<evidence type="ECO:0000256" key="1">
    <source>
        <dbReference type="ARBA" id="ARBA00004651"/>
    </source>
</evidence>
<protein>
    <submittedName>
        <fullName evidence="10">Chain-length determining protein</fullName>
    </submittedName>
</protein>
<dbReference type="AlphaFoldDB" id="A0A4R0PAY0"/>
<gene>
    <name evidence="10" type="ORF">E0D97_10070</name>
</gene>
<feature type="region of interest" description="Disordered" evidence="7">
    <location>
        <begin position="485"/>
        <end position="513"/>
    </location>
</feature>
<accession>A0A4R0PAY0</accession>
<dbReference type="OrthoDB" id="7786248at2"/>
<evidence type="ECO:0000256" key="6">
    <source>
        <dbReference type="SAM" id="Coils"/>
    </source>
</evidence>
<evidence type="ECO:0000256" key="4">
    <source>
        <dbReference type="ARBA" id="ARBA00022989"/>
    </source>
</evidence>
<evidence type="ECO:0000259" key="9">
    <source>
        <dbReference type="Pfam" id="PF02706"/>
    </source>
</evidence>
<comment type="caution">
    <text evidence="10">The sequence shown here is derived from an EMBL/GenBank/DDBJ whole genome shotgun (WGS) entry which is preliminary data.</text>
</comment>
<keyword evidence="4 8" id="KW-1133">Transmembrane helix</keyword>
<keyword evidence="2" id="KW-1003">Cell membrane</keyword>